<organism evidence="4 5">
    <name type="scientific">Sporidiobolus salmonicolor</name>
    <name type="common">Yeast-like fungus</name>
    <name type="synonym">Sporobolomyces salmonicolor</name>
    <dbReference type="NCBI Taxonomy" id="5005"/>
    <lineage>
        <taxon>Eukaryota</taxon>
        <taxon>Fungi</taxon>
        <taxon>Dikarya</taxon>
        <taxon>Basidiomycota</taxon>
        <taxon>Pucciniomycotina</taxon>
        <taxon>Microbotryomycetes</taxon>
        <taxon>Sporidiobolales</taxon>
        <taxon>Sporidiobolaceae</taxon>
        <taxon>Sporobolomyces</taxon>
    </lineage>
</organism>
<accession>A0A0D6ER05</accession>
<dbReference type="Pfam" id="PF09349">
    <property type="entry name" value="OHCU_decarbox"/>
    <property type="match status" value="1"/>
</dbReference>
<reference evidence="5" key="1">
    <citation type="submission" date="2015-02" db="EMBL/GenBank/DDBJ databases">
        <authorList>
            <person name="Gon?alves P."/>
        </authorList>
    </citation>
    <scope>NUCLEOTIDE SEQUENCE [LARGE SCALE GENOMIC DNA]</scope>
</reference>
<dbReference type="GO" id="GO:0006144">
    <property type="term" value="P:purine nucleobase metabolic process"/>
    <property type="evidence" value="ECO:0007669"/>
    <property type="project" value="UniProtKB-KW"/>
</dbReference>
<dbReference type="Gene3D" id="1.10.3330.10">
    <property type="entry name" value="Oxo-4-hydroxy-4-carboxy-5-ureidoimidazoline decarboxylase"/>
    <property type="match status" value="1"/>
</dbReference>
<evidence type="ECO:0000259" key="3">
    <source>
        <dbReference type="Pfam" id="PF09349"/>
    </source>
</evidence>
<keyword evidence="1" id="KW-0659">Purine metabolism</keyword>
<sequence>MEGLPPPRIDLLVHSPAPSALLPVLQQLLEPSPPLSTLLAPELHAYLHSLPPNQRPRSYKDLLDAAQALVEDWDVEEQASFLASHPRIGETKGLSSASEGEQAPKAGQGATPGEVLKRLQTLNAVYEETFPGLRYVTFVNGRTRAEIVPELESLLSLHLPPPSASTPEPRLGDLRRSLRVQPTGSSAWRDELKRGLGAMWDIARNRVASMGVQ</sequence>
<protein>
    <submittedName>
        <fullName evidence="4">SPOSA6832_03978-mRNA-1:cds</fullName>
    </submittedName>
</protein>
<dbReference type="InterPro" id="IPR036778">
    <property type="entry name" value="OHCU_decarboxylase_sf"/>
</dbReference>
<gene>
    <name evidence="4" type="primary">SPOSA6832_03978</name>
</gene>
<dbReference type="InterPro" id="IPR018020">
    <property type="entry name" value="OHCU_decarboxylase"/>
</dbReference>
<dbReference type="EMBL" id="CENE01000022">
    <property type="protein sequence ID" value="CEQ42181.1"/>
    <property type="molecule type" value="Genomic_DNA"/>
</dbReference>
<feature type="region of interest" description="Disordered" evidence="2">
    <location>
        <begin position="84"/>
        <end position="112"/>
    </location>
</feature>
<dbReference type="SUPFAM" id="SSF158694">
    <property type="entry name" value="UraD-Like"/>
    <property type="match status" value="1"/>
</dbReference>
<evidence type="ECO:0000256" key="1">
    <source>
        <dbReference type="ARBA" id="ARBA00022631"/>
    </source>
</evidence>
<dbReference type="PANTHER" id="PTHR37987:SF1">
    <property type="entry name" value="OXO-4-HYDROXY-4-CARBOXY-5-UREIDOIMIDAZOLINE DECARBOXYLASE DOMAIN-CONTAINING PROTEIN"/>
    <property type="match status" value="1"/>
</dbReference>
<dbReference type="PANTHER" id="PTHR37987">
    <property type="entry name" value="CHROMOSOME 9, WHOLE GENOME SHOTGUN SEQUENCE"/>
    <property type="match status" value="1"/>
</dbReference>
<dbReference type="AlphaFoldDB" id="A0A0D6ER05"/>
<evidence type="ECO:0000313" key="4">
    <source>
        <dbReference type="EMBL" id="CEQ42181.1"/>
    </source>
</evidence>
<evidence type="ECO:0000313" key="5">
    <source>
        <dbReference type="Proteomes" id="UP000243876"/>
    </source>
</evidence>
<keyword evidence="5" id="KW-1185">Reference proteome</keyword>
<dbReference type="Proteomes" id="UP000243876">
    <property type="component" value="Unassembled WGS sequence"/>
</dbReference>
<feature type="non-terminal residue" evidence="4">
    <location>
        <position position="1"/>
    </location>
</feature>
<evidence type="ECO:0000256" key="2">
    <source>
        <dbReference type="SAM" id="MobiDB-lite"/>
    </source>
</evidence>
<dbReference type="OrthoDB" id="5398391at2759"/>
<proteinExistence type="predicted"/>
<name>A0A0D6ER05_SPOSA</name>
<feature type="domain" description="Oxo-4-hydroxy-4-carboxy-5-ureidoimidazoline decarboxylase" evidence="3">
    <location>
        <begin position="21"/>
        <end position="153"/>
    </location>
</feature>